<feature type="region of interest" description="Disordered" evidence="1">
    <location>
        <begin position="293"/>
        <end position="313"/>
    </location>
</feature>
<proteinExistence type="predicted"/>
<comment type="caution">
    <text evidence="3">The sequence shown here is derived from an EMBL/GenBank/DDBJ whole genome shotgun (WGS) entry which is preliminary data.</text>
</comment>
<evidence type="ECO:0000256" key="2">
    <source>
        <dbReference type="SAM" id="Phobius"/>
    </source>
</evidence>
<organism evidence="3 4">
    <name type="scientific">Cristinia sonorae</name>
    <dbReference type="NCBI Taxonomy" id="1940300"/>
    <lineage>
        <taxon>Eukaryota</taxon>
        <taxon>Fungi</taxon>
        <taxon>Dikarya</taxon>
        <taxon>Basidiomycota</taxon>
        <taxon>Agaricomycotina</taxon>
        <taxon>Agaricomycetes</taxon>
        <taxon>Agaricomycetidae</taxon>
        <taxon>Agaricales</taxon>
        <taxon>Pleurotineae</taxon>
        <taxon>Stephanosporaceae</taxon>
        <taxon>Cristinia</taxon>
    </lineage>
</organism>
<evidence type="ECO:0000313" key="4">
    <source>
        <dbReference type="Proteomes" id="UP000813824"/>
    </source>
</evidence>
<dbReference type="Proteomes" id="UP000813824">
    <property type="component" value="Unassembled WGS sequence"/>
</dbReference>
<sequence length="313" mass="32989">MPIPVTLDTAAAASRGSVTVPPTSSPSLPAHSAQTTFTFDRYVYSTSLPIVPGSGAGATQTKTIVVGPTAFEGMRVTVPPGTQECLIQVQVSRQLSVAQAVGIGAGLAAMMLAIVVWVTVVHWRLARLMSRSSSSGDDASSKSCSRLPVRWSNAGWRRTAVPYPAYPARWSRHSVFPDTESSPSHSPSSRPLSTTTIVLDSLSRTSDVHAVEGDEDEDDKPSLSDATPPEGDSPPPSYPASCRVSAVPKSENGRPSSLVVPRLNLEALGMARMVPSPSSSFRSPMSPRALPAIPVPRPAVVHGPPAYRPSLHN</sequence>
<reference evidence="3" key="1">
    <citation type="journal article" date="2021" name="New Phytol.">
        <title>Evolutionary innovations through gain and loss of genes in the ectomycorrhizal Boletales.</title>
        <authorList>
            <person name="Wu G."/>
            <person name="Miyauchi S."/>
            <person name="Morin E."/>
            <person name="Kuo A."/>
            <person name="Drula E."/>
            <person name="Varga T."/>
            <person name="Kohler A."/>
            <person name="Feng B."/>
            <person name="Cao Y."/>
            <person name="Lipzen A."/>
            <person name="Daum C."/>
            <person name="Hundley H."/>
            <person name="Pangilinan J."/>
            <person name="Johnson J."/>
            <person name="Barry K."/>
            <person name="LaButti K."/>
            <person name="Ng V."/>
            <person name="Ahrendt S."/>
            <person name="Min B."/>
            <person name="Choi I.G."/>
            <person name="Park H."/>
            <person name="Plett J.M."/>
            <person name="Magnuson J."/>
            <person name="Spatafora J.W."/>
            <person name="Nagy L.G."/>
            <person name="Henrissat B."/>
            <person name="Grigoriev I.V."/>
            <person name="Yang Z.L."/>
            <person name="Xu J."/>
            <person name="Martin F.M."/>
        </authorList>
    </citation>
    <scope>NUCLEOTIDE SEQUENCE</scope>
    <source>
        <strain evidence="3">KKN 215</strain>
    </source>
</reference>
<feature type="region of interest" description="Disordered" evidence="1">
    <location>
        <begin position="203"/>
        <end position="258"/>
    </location>
</feature>
<evidence type="ECO:0000256" key="1">
    <source>
        <dbReference type="SAM" id="MobiDB-lite"/>
    </source>
</evidence>
<keyword evidence="2" id="KW-1133">Transmembrane helix</keyword>
<gene>
    <name evidence="3" type="ORF">BXZ70DRAFT_320991</name>
</gene>
<evidence type="ECO:0000313" key="3">
    <source>
        <dbReference type="EMBL" id="KAH8096889.1"/>
    </source>
</evidence>
<dbReference type="EMBL" id="JAEVFJ010000022">
    <property type="protein sequence ID" value="KAH8096889.1"/>
    <property type="molecule type" value="Genomic_DNA"/>
</dbReference>
<name>A0A8K0UKL2_9AGAR</name>
<feature type="transmembrane region" description="Helical" evidence="2">
    <location>
        <begin position="100"/>
        <end position="123"/>
    </location>
</feature>
<keyword evidence="2" id="KW-0472">Membrane</keyword>
<keyword evidence="2" id="KW-0812">Transmembrane</keyword>
<dbReference type="AlphaFoldDB" id="A0A8K0UKL2"/>
<keyword evidence="4" id="KW-1185">Reference proteome</keyword>
<accession>A0A8K0UKL2</accession>
<protein>
    <submittedName>
        <fullName evidence="3">Uncharacterized protein</fullName>
    </submittedName>
</protein>